<dbReference type="EMBL" id="LNZH02000173">
    <property type="protein sequence ID" value="OCB88683.1"/>
    <property type="molecule type" value="Genomic_DNA"/>
</dbReference>
<dbReference type="Gene3D" id="1.10.510.10">
    <property type="entry name" value="Transferase(Phosphotransferase) domain 1"/>
    <property type="match status" value="1"/>
</dbReference>
<feature type="domain" description="Protein kinase" evidence="2">
    <location>
        <begin position="150"/>
        <end position="452"/>
    </location>
</feature>
<evidence type="ECO:0000259" key="2">
    <source>
        <dbReference type="PROSITE" id="PS50011"/>
    </source>
</evidence>
<keyword evidence="4" id="KW-1185">Reference proteome</keyword>
<dbReference type="InterPro" id="IPR011009">
    <property type="entry name" value="Kinase-like_dom_sf"/>
</dbReference>
<evidence type="ECO:0000313" key="3">
    <source>
        <dbReference type="EMBL" id="OCB88683.1"/>
    </source>
</evidence>
<dbReference type="GO" id="GO:0004674">
    <property type="term" value="F:protein serine/threonine kinase activity"/>
    <property type="evidence" value="ECO:0007669"/>
    <property type="project" value="TreeGrafter"/>
</dbReference>
<feature type="region of interest" description="Disordered" evidence="1">
    <location>
        <begin position="387"/>
        <end position="416"/>
    </location>
</feature>
<dbReference type="PANTHER" id="PTHR44329:SF289">
    <property type="entry name" value="SERINE_THREONINE-PROTEIN KINASE VIK"/>
    <property type="match status" value="1"/>
</dbReference>
<proteinExistence type="predicted"/>
<dbReference type="GO" id="GO:0005524">
    <property type="term" value="F:ATP binding"/>
    <property type="evidence" value="ECO:0007669"/>
    <property type="project" value="InterPro"/>
</dbReference>
<sequence>MISERARRQLSLRRVSFKSHVHLVRLLAEVYYCPILDSYDDPASETLVLCLDRNTNVPNAIENSILEAFDSEGDLESQRRPEVEAELLRLVQESLSSIERFFMSATRISIRTEPGNRITYSVNEENELIFPSREIPRALAALRPPTAQITSLKRLGPVGRFGLAEGIDRVLWNGHEGVFALKRPGRDANTTAHEIELLLQSPLRGDGSAETLPVSAIVVDARDRLRGFLSPFEPYGSMEEVFTNRRQLAAGQASLGNIGSITFPRQPEWKEKLSWAAQLAQGVATLHDGHSILGQLTLRNLNPRNVLVSGTANSTSSKNTCLIIAGFRGAASPTGMRYSRRWAAPERWRRSTYEIGTALDVANLGMTLWALAEENFDGFPDIYSEASRQRSSSNTSRRGGPVQQGRGDLWKKDNPATPGWYRLLIESCVEEEPARRPKAAEVASAIKRHLQLPSS</sequence>
<evidence type="ECO:0000313" key="4">
    <source>
        <dbReference type="Proteomes" id="UP000757232"/>
    </source>
</evidence>
<dbReference type="InterPro" id="IPR001245">
    <property type="entry name" value="Ser-Thr/Tyr_kinase_cat_dom"/>
</dbReference>
<feature type="compositionally biased region" description="Low complexity" evidence="1">
    <location>
        <begin position="387"/>
        <end position="398"/>
    </location>
</feature>
<dbReference type="Pfam" id="PF07714">
    <property type="entry name" value="PK_Tyr_Ser-Thr"/>
    <property type="match status" value="1"/>
</dbReference>
<dbReference type="AlphaFoldDB" id="A0A9Q5N9E2"/>
<name>A0A9Q5N9E2_SANBA</name>
<dbReference type="PROSITE" id="PS50011">
    <property type="entry name" value="PROTEIN_KINASE_DOM"/>
    <property type="match status" value="1"/>
</dbReference>
<gene>
    <name evidence="3" type="ORF">A7U60_g4156</name>
</gene>
<dbReference type="OrthoDB" id="3257280at2759"/>
<evidence type="ECO:0000256" key="1">
    <source>
        <dbReference type="SAM" id="MobiDB-lite"/>
    </source>
</evidence>
<protein>
    <recommendedName>
        <fullName evidence="2">Protein kinase domain-containing protein</fullName>
    </recommendedName>
</protein>
<accession>A0A9Q5N9E2</accession>
<dbReference type="SUPFAM" id="SSF56112">
    <property type="entry name" value="Protein kinase-like (PK-like)"/>
    <property type="match status" value="1"/>
</dbReference>
<organism evidence="3 4">
    <name type="scientific">Sanghuangporus baumii</name>
    <name type="common">Phellinus baumii</name>
    <dbReference type="NCBI Taxonomy" id="108892"/>
    <lineage>
        <taxon>Eukaryota</taxon>
        <taxon>Fungi</taxon>
        <taxon>Dikarya</taxon>
        <taxon>Basidiomycota</taxon>
        <taxon>Agaricomycotina</taxon>
        <taxon>Agaricomycetes</taxon>
        <taxon>Hymenochaetales</taxon>
        <taxon>Hymenochaetaceae</taxon>
        <taxon>Sanghuangporus</taxon>
    </lineage>
</organism>
<dbReference type="InterPro" id="IPR051681">
    <property type="entry name" value="Ser/Thr_Kinases-Pseudokinases"/>
</dbReference>
<reference evidence="3" key="1">
    <citation type="submission" date="2016-06" db="EMBL/GenBank/DDBJ databases">
        <title>Draft Genome sequence of the fungus Inonotus baumii.</title>
        <authorList>
            <person name="Zhu H."/>
            <person name="Lin W."/>
        </authorList>
    </citation>
    <scope>NUCLEOTIDE SEQUENCE</scope>
    <source>
        <strain evidence="3">821</strain>
    </source>
</reference>
<dbReference type="Proteomes" id="UP000757232">
    <property type="component" value="Unassembled WGS sequence"/>
</dbReference>
<dbReference type="InterPro" id="IPR000719">
    <property type="entry name" value="Prot_kinase_dom"/>
</dbReference>
<dbReference type="PANTHER" id="PTHR44329">
    <property type="entry name" value="SERINE/THREONINE-PROTEIN KINASE TNNI3K-RELATED"/>
    <property type="match status" value="1"/>
</dbReference>
<comment type="caution">
    <text evidence="3">The sequence shown here is derived from an EMBL/GenBank/DDBJ whole genome shotgun (WGS) entry which is preliminary data.</text>
</comment>